<dbReference type="OrthoDB" id="9784823at2"/>
<gene>
    <name evidence="3" type="ORF">A142_09240</name>
</gene>
<proteinExistence type="inferred from homology"/>
<comment type="similarity">
    <text evidence="1">Belongs to the N(4)/N(6)-methyltransferase family.</text>
</comment>
<dbReference type="GO" id="GO:0032259">
    <property type="term" value="P:methylation"/>
    <property type="evidence" value="ECO:0007669"/>
    <property type="project" value="UniProtKB-KW"/>
</dbReference>
<dbReference type="SUPFAM" id="SSF53335">
    <property type="entry name" value="S-adenosyl-L-methionine-dependent methyltransferases"/>
    <property type="match status" value="1"/>
</dbReference>
<organism evidence="3 4">
    <name type="scientific">Vibrio splendidus 12E03</name>
    <dbReference type="NCBI Taxonomy" id="1191305"/>
    <lineage>
        <taxon>Bacteria</taxon>
        <taxon>Pseudomonadati</taxon>
        <taxon>Pseudomonadota</taxon>
        <taxon>Gammaproteobacteria</taxon>
        <taxon>Vibrionales</taxon>
        <taxon>Vibrionaceae</taxon>
        <taxon>Vibrio</taxon>
    </lineage>
</organism>
<sequence length="416" mass="46804">MNQLNKHNTSLRDLLELEENQLDSNILSSLVDLDSIDLVLRECLTIDEMREAGSFFTGSELAASAVNAFQSPITFDSVVLDPTCGAGNLLIECSRRLDVESTLSETLNKWGKVLHGFDIHESFVEATRLRIVIEALYRGAKKDCSIDTAIKFLTNIKHQDALAVCPDSISNVTHAIMNPPFTIWPSPKEYYWKEGKVNAAGIIFDQYLRVLSEDCQVSAILPDVLRSGSRYEDFRSFCSSLFEAQCSVWGSFNTKTNVDVFVLSGVIKHEGTTQIAWFEDIGEYTRLSDLFDVRTGPLVAYRDAKEGESYPYFHPKNSIAWNIISQVDEERKFSGTVLMPPFIVVKRTSSPSDRYRASASIIHVKKLTAVENHMIVVTPKSGTLKDCKKLLKILKSDRTNVFLNDRARMRHLTVSV</sequence>
<comment type="caution">
    <text evidence="3">The sequence shown here is derived from an EMBL/GenBank/DDBJ whole genome shotgun (WGS) entry which is preliminary data.</text>
</comment>
<dbReference type="AlphaFoldDB" id="A0A1E5FDY6"/>
<reference evidence="3 4" key="1">
    <citation type="journal article" date="2012" name="Science">
        <title>Ecological populations of bacteria act as socially cohesive units of antibiotic production and resistance.</title>
        <authorList>
            <person name="Cordero O.X."/>
            <person name="Wildschutte H."/>
            <person name="Kirkup B."/>
            <person name="Proehl S."/>
            <person name="Ngo L."/>
            <person name="Hussain F."/>
            <person name="Le Roux F."/>
            <person name="Mincer T."/>
            <person name="Polz M.F."/>
        </authorList>
    </citation>
    <scope>NUCLEOTIDE SEQUENCE [LARGE SCALE GENOMIC DNA]</scope>
    <source>
        <strain evidence="3 4">12E03</strain>
    </source>
</reference>
<name>A0A1E5FDY6_VIBSP</name>
<dbReference type="PRINTS" id="PR00507">
    <property type="entry name" value="N12N6MTFRASE"/>
</dbReference>
<keyword evidence="3" id="KW-0808">Transferase</keyword>
<dbReference type="Pfam" id="PF02384">
    <property type="entry name" value="N6_Mtase"/>
    <property type="match status" value="1"/>
</dbReference>
<dbReference type="EMBL" id="AJZD02000298">
    <property type="protein sequence ID" value="OEF87263.1"/>
    <property type="molecule type" value="Genomic_DNA"/>
</dbReference>
<evidence type="ECO:0000313" key="4">
    <source>
        <dbReference type="Proteomes" id="UP000094802"/>
    </source>
</evidence>
<keyword evidence="3" id="KW-0489">Methyltransferase</keyword>
<evidence type="ECO:0000259" key="2">
    <source>
        <dbReference type="Pfam" id="PF02384"/>
    </source>
</evidence>
<dbReference type="GO" id="GO:0003677">
    <property type="term" value="F:DNA binding"/>
    <property type="evidence" value="ECO:0007669"/>
    <property type="project" value="InterPro"/>
</dbReference>
<dbReference type="RefSeq" id="WP_019821696.1">
    <property type="nucleotide sequence ID" value="NZ_AJZD02000298.1"/>
</dbReference>
<feature type="domain" description="DNA methylase adenine-specific" evidence="2">
    <location>
        <begin position="48"/>
        <end position="183"/>
    </location>
</feature>
<dbReference type="Proteomes" id="UP000094802">
    <property type="component" value="Unassembled WGS sequence"/>
</dbReference>
<evidence type="ECO:0000256" key="1">
    <source>
        <dbReference type="ARBA" id="ARBA00006594"/>
    </source>
</evidence>
<dbReference type="GO" id="GO:0008170">
    <property type="term" value="F:N-methyltransferase activity"/>
    <property type="evidence" value="ECO:0007669"/>
    <property type="project" value="InterPro"/>
</dbReference>
<evidence type="ECO:0000313" key="3">
    <source>
        <dbReference type="EMBL" id="OEF87263.1"/>
    </source>
</evidence>
<protein>
    <submittedName>
        <fullName evidence="3">N-6 DNA methylase</fullName>
    </submittedName>
</protein>
<accession>A0A1E5FDY6</accession>
<dbReference type="InterPro" id="IPR003356">
    <property type="entry name" value="DNA_methylase_A-5"/>
</dbReference>
<feature type="non-terminal residue" evidence="3">
    <location>
        <position position="416"/>
    </location>
</feature>
<dbReference type="Gene3D" id="3.40.50.150">
    <property type="entry name" value="Vaccinia Virus protein VP39"/>
    <property type="match status" value="1"/>
</dbReference>
<dbReference type="InterPro" id="IPR029063">
    <property type="entry name" value="SAM-dependent_MTases_sf"/>
</dbReference>